<sequence>CTIPHKEVVLNSCDEVDPIAKVTNDWKLIDYTIKYMMIFLPWKWFLAHFAGSLEIPSRFGLGDAVTLAQIETFPPEDKMILAAFWCILHMHCRDDHQGQVGMQNIGALAGDFDGGLVFHD</sequence>
<name>A0AAD4SB99_9MAGN</name>
<evidence type="ECO:0000313" key="1">
    <source>
        <dbReference type="EMBL" id="KAI3891180.1"/>
    </source>
</evidence>
<dbReference type="AlphaFoldDB" id="A0AAD4SB99"/>
<proteinExistence type="predicted"/>
<gene>
    <name evidence="1" type="ORF">MKW98_007485</name>
</gene>
<accession>A0AAD4SB99</accession>
<dbReference type="Proteomes" id="UP001202328">
    <property type="component" value="Unassembled WGS sequence"/>
</dbReference>
<feature type="non-terminal residue" evidence="1">
    <location>
        <position position="120"/>
    </location>
</feature>
<evidence type="ECO:0000313" key="2">
    <source>
        <dbReference type="Proteomes" id="UP001202328"/>
    </source>
</evidence>
<keyword evidence="2" id="KW-1185">Reference proteome</keyword>
<dbReference type="EMBL" id="JAJJMB010012081">
    <property type="protein sequence ID" value="KAI3891180.1"/>
    <property type="molecule type" value="Genomic_DNA"/>
</dbReference>
<comment type="caution">
    <text evidence="1">The sequence shown here is derived from an EMBL/GenBank/DDBJ whole genome shotgun (WGS) entry which is preliminary data.</text>
</comment>
<reference evidence="1" key="1">
    <citation type="submission" date="2022-04" db="EMBL/GenBank/DDBJ databases">
        <title>A functionally conserved STORR gene fusion in Papaver species that diverged 16.8 million years ago.</title>
        <authorList>
            <person name="Catania T."/>
        </authorList>
    </citation>
    <scope>NUCLEOTIDE SEQUENCE</scope>
    <source>
        <strain evidence="1">S-188037</strain>
    </source>
</reference>
<protein>
    <submittedName>
        <fullName evidence="1">Uncharacterized protein</fullName>
    </submittedName>
</protein>
<organism evidence="1 2">
    <name type="scientific">Papaver atlanticum</name>
    <dbReference type="NCBI Taxonomy" id="357466"/>
    <lineage>
        <taxon>Eukaryota</taxon>
        <taxon>Viridiplantae</taxon>
        <taxon>Streptophyta</taxon>
        <taxon>Embryophyta</taxon>
        <taxon>Tracheophyta</taxon>
        <taxon>Spermatophyta</taxon>
        <taxon>Magnoliopsida</taxon>
        <taxon>Ranunculales</taxon>
        <taxon>Papaveraceae</taxon>
        <taxon>Papaveroideae</taxon>
        <taxon>Papaver</taxon>
    </lineage>
</organism>